<comment type="caution">
    <text evidence="1">The sequence shown here is derived from an EMBL/GenBank/DDBJ whole genome shotgun (WGS) entry which is preliminary data.</text>
</comment>
<protein>
    <submittedName>
        <fullName evidence="1">Uncharacterized protein</fullName>
    </submittedName>
</protein>
<evidence type="ECO:0000313" key="1">
    <source>
        <dbReference type="EMBL" id="KAG0429398.1"/>
    </source>
</evidence>
<dbReference type="Proteomes" id="UP000805193">
    <property type="component" value="Unassembled WGS sequence"/>
</dbReference>
<evidence type="ECO:0000313" key="2">
    <source>
        <dbReference type="Proteomes" id="UP000805193"/>
    </source>
</evidence>
<keyword evidence="2" id="KW-1185">Reference proteome</keyword>
<sequence length="622" mass="70241">MGFSGWWVSLALLLAATPYMLRPSEAQDEESFTRNYEEDTNEILKVVVQKFLPLISDVITRPEVSGACSAALLKTFRGLQQRKAWALRMAMSNALFSPNALEGTYVAMGGYEQCLRARVRSSSGELYFKGQYCSLFFGLPKDYYTKIIESFHEIGELQGRLNPLTATSAERYQNVDTRGAICIPSLCSSEDINFVLRSVLNLYGANATAASCRTDDPKEISSLQAVSIAVLSTLFILVVIATLLEWILERHYPSENRTHGIPMQVLLYFSSITNTRFLLNTDIKPENEPLRFMAGFKVIMAFWVVYGHAHILVQTGFFHALYRWADITEDVSFQFIPNAFLSVTSFFFMSGFVVSYIATKSREQILRNNMLLVYIGRVVRRYIRITIPAAILIFAAFILPLLGSGPADEDTYMQMINGCIRNWWTVLVHTNNFNPDGEICLQHLWYVSADLQIFVFIAFPLGLMLLKFPKSACFATVVVAIAFNGLISFQVYSHNLFYAFTSGTNDVAKLARTMKYTYLRPFSHVSSYLTGILCGYISVQHKNVSVRPVCSAPTYYSPSGTPSFLDPCFVSNLDFNVKCSAQESLDRCDHLALYVQCYNDLPRIGQQARMSHTYDRTDTTRV</sequence>
<gene>
    <name evidence="1" type="ORF">HPB47_023713</name>
</gene>
<reference evidence="1 2" key="1">
    <citation type="journal article" date="2020" name="Cell">
        <title>Large-Scale Comparative Analyses of Tick Genomes Elucidate Their Genetic Diversity and Vector Capacities.</title>
        <authorList>
            <consortium name="Tick Genome and Microbiome Consortium (TIGMIC)"/>
            <person name="Jia N."/>
            <person name="Wang J."/>
            <person name="Shi W."/>
            <person name="Du L."/>
            <person name="Sun Y."/>
            <person name="Zhan W."/>
            <person name="Jiang J.F."/>
            <person name="Wang Q."/>
            <person name="Zhang B."/>
            <person name="Ji P."/>
            <person name="Bell-Sakyi L."/>
            <person name="Cui X.M."/>
            <person name="Yuan T.T."/>
            <person name="Jiang B.G."/>
            <person name="Yang W.F."/>
            <person name="Lam T.T."/>
            <person name="Chang Q.C."/>
            <person name="Ding S.J."/>
            <person name="Wang X.J."/>
            <person name="Zhu J.G."/>
            <person name="Ruan X.D."/>
            <person name="Zhao L."/>
            <person name="Wei J.T."/>
            <person name="Ye R.Z."/>
            <person name="Que T.C."/>
            <person name="Du C.H."/>
            <person name="Zhou Y.H."/>
            <person name="Cheng J.X."/>
            <person name="Dai P.F."/>
            <person name="Guo W.B."/>
            <person name="Han X.H."/>
            <person name="Huang E.J."/>
            <person name="Li L.F."/>
            <person name="Wei W."/>
            <person name="Gao Y.C."/>
            <person name="Liu J.Z."/>
            <person name="Shao H.Z."/>
            <person name="Wang X."/>
            <person name="Wang C.C."/>
            <person name="Yang T.C."/>
            <person name="Huo Q.B."/>
            <person name="Li W."/>
            <person name="Chen H.Y."/>
            <person name="Chen S.E."/>
            <person name="Zhou L.G."/>
            <person name="Ni X.B."/>
            <person name="Tian J.H."/>
            <person name="Sheng Y."/>
            <person name="Liu T."/>
            <person name="Pan Y.S."/>
            <person name="Xia L.Y."/>
            <person name="Li J."/>
            <person name="Zhao F."/>
            <person name="Cao W.C."/>
        </authorList>
    </citation>
    <scope>NUCLEOTIDE SEQUENCE [LARGE SCALE GENOMIC DNA]</scope>
    <source>
        <strain evidence="1">Iper-2018</strain>
    </source>
</reference>
<accession>A0AC60Q6B1</accession>
<organism evidence="1 2">
    <name type="scientific">Ixodes persulcatus</name>
    <name type="common">Taiga tick</name>
    <dbReference type="NCBI Taxonomy" id="34615"/>
    <lineage>
        <taxon>Eukaryota</taxon>
        <taxon>Metazoa</taxon>
        <taxon>Ecdysozoa</taxon>
        <taxon>Arthropoda</taxon>
        <taxon>Chelicerata</taxon>
        <taxon>Arachnida</taxon>
        <taxon>Acari</taxon>
        <taxon>Parasitiformes</taxon>
        <taxon>Ixodida</taxon>
        <taxon>Ixodoidea</taxon>
        <taxon>Ixodidae</taxon>
        <taxon>Ixodinae</taxon>
        <taxon>Ixodes</taxon>
    </lineage>
</organism>
<proteinExistence type="predicted"/>
<name>A0AC60Q6B1_IXOPE</name>
<dbReference type="EMBL" id="JABSTQ010009418">
    <property type="protein sequence ID" value="KAG0429398.1"/>
    <property type="molecule type" value="Genomic_DNA"/>
</dbReference>